<accession>A0A2R6XZM1</accession>
<dbReference type="Proteomes" id="UP000244338">
    <property type="component" value="Unassembled WGS sequence"/>
</dbReference>
<comment type="caution">
    <text evidence="1">The sequence shown here is derived from an EMBL/GenBank/DDBJ whole genome shotgun (WGS) entry which is preliminary data.</text>
</comment>
<name>A0A2R6XZM1_9BACL</name>
<gene>
    <name evidence="1" type="ORF">BSOLF_1335</name>
</gene>
<protein>
    <submittedName>
        <fullName evidence="1">Signal transduction histidine kinase</fullName>
    </submittedName>
</protein>
<organism evidence="1 2">
    <name type="scientific">Candidatus Carbonibacillus altaicus</name>
    <dbReference type="NCBI Taxonomy" id="2163959"/>
    <lineage>
        <taxon>Bacteria</taxon>
        <taxon>Bacillati</taxon>
        <taxon>Bacillota</taxon>
        <taxon>Bacilli</taxon>
        <taxon>Bacillales</taxon>
        <taxon>Candidatus Carbonibacillus</taxon>
    </lineage>
</organism>
<keyword evidence="1" id="KW-0418">Kinase</keyword>
<dbReference type="EMBL" id="PEBX01000066">
    <property type="protein sequence ID" value="PTQ55852.1"/>
    <property type="molecule type" value="Genomic_DNA"/>
</dbReference>
<dbReference type="AlphaFoldDB" id="A0A2R6XZM1"/>
<reference evidence="2" key="1">
    <citation type="journal article" date="2018" name="Sci. Rep.">
        <title>Lignite coal burning seam in the remote Altai Mountains harbors a hydrogen-driven thermophilic microbial community.</title>
        <authorList>
            <person name="Kadnikov V.V."/>
            <person name="Mardanov A.V."/>
            <person name="Ivasenko D.A."/>
            <person name="Antsiferov D.V."/>
            <person name="Beletsky A.V."/>
            <person name="Karnachuk O.V."/>
            <person name="Ravin N.V."/>
        </authorList>
    </citation>
    <scope>NUCLEOTIDE SEQUENCE [LARGE SCALE GENOMIC DNA]</scope>
</reference>
<proteinExistence type="predicted"/>
<dbReference type="GO" id="GO:0016301">
    <property type="term" value="F:kinase activity"/>
    <property type="evidence" value="ECO:0007669"/>
    <property type="project" value="UniProtKB-KW"/>
</dbReference>
<evidence type="ECO:0000313" key="2">
    <source>
        <dbReference type="Proteomes" id="UP000244338"/>
    </source>
</evidence>
<keyword evidence="1" id="KW-0808">Transferase</keyword>
<sequence>MDELAAEREAEIRLQRAEQQAREKGLAEGLEKGLAEGERQKAIKTAMKMLEKGKDVDEIAFFTELSVDEIQKLKQQLH</sequence>
<evidence type="ECO:0000313" key="1">
    <source>
        <dbReference type="EMBL" id="PTQ55852.1"/>
    </source>
</evidence>